<accession>A0A835K9T3</accession>
<dbReference type="Pfam" id="PF00249">
    <property type="entry name" value="Myb_DNA-binding"/>
    <property type="match status" value="1"/>
</dbReference>
<dbReference type="OrthoDB" id="2143914at2759"/>
<dbReference type="PROSITE" id="PS51294">
    <property type="entry name" value="HTH_MYB"/>
    <property type="match status" value="1"/>
</dbReference>
<dbReference type="Proteomes" id="UP000636709">
    <property type="component" value="Unassembled WGS sequence"/>
</dbReference>
<keyword evidence="1" id="KW-0238">DNA-binding</keyword>
<dbReference type="InterPro" id="IPR017930">
    <property type="entry name" value="Myb_dom"/>
</dbReference>
<organism evidence="5 6">
    <name type="scientific">Digitaria exilis</name>
    <dbReference type="NCBI Taxonomy" id="1010633"/>
    <lineage>
        <taxon>Eukaryota</taxon>
        <taxon>Viridiplantae</taxon>
        <taxon>Streptophyta</taxon>
        <taxon>Embryophyta</taxon>
        <taxon>Tracheophyta</taxon>
        <taxon>Spermatophyta</taxon>
        <taxon>Magnoliopsida</taxon>
        <taxon>Liliopsida</taxon>
        <taxon>Poales</taxon>
        <taxon>Poaceae</taxon>
        <taxon>PACMAD clade</taxon>
        <taxon>Panicoideae</taxon>
        <taxon>Panicodae</taxon>
        <taxon>Paniceae</taxon>
        <taxon>Anthephorinae</taxon>
        <taxon>Digitaria</taxon>
    </lineage>
</organism>
<feature type="domain" description="HTH myb-type" evidence="4">
    <location>
        <begin position="30"/>
        <end position="84"/>
    </location>
</feature>
<feature type="compositionally biased region" description="Low complexity" evidence="2">
    <location>
        <begin position="10"/>
        <end position="24"/>
    </location>
</feature>
<dbReference type="Gene3D" id="1.10.10.60">
    <property type="entry name" value="Homeodomain-like"/>
    <property type="match status" value="1"/>
</dbReference>
<feature type="domain" description="Myb-like" evidence="3">
    <location>
        <begin position="30"/>
        <end position="80"/>
    </location>
</feature>
<dbReference type="GO" id="GO:0000978">
    <property type="term" value="F:RNA polymerase II cis-regulatory region sequence-specific DNA binding"/>
    <property type="evidence" value="ECO:0007669"/>
    <property type="project" value="TreeGrafter"/>
</dbReference>
<sequence>MATGAPPRTPSSESSTGTSSPTSSMADQQDPRINRRAFSEEEEERLVAAHRAYGNKWALIACLFPGRTDNAVKNHWQRRRQNSGGATRRRKTSSSSPARPPHIARIHHCYGSSVSSATRAHSGGESGESTCTSTTDLSRGFSQSTYCSLISSQRHGRYAAPASAALPFFDFLGVGAT</sequence>
<comment type="caution">
    <text evidence="5">The sequence shown here is derived from an EMBL/GenBank/DDBJ whole genome shotgun (WGS) entry which is preliminary data.</text>
</comment>
<gene>
    <name evidence="5" type="ORF">HU200_021228</name>
</gene>
<protein>
    <submittedName>
        <fullName evidence="5">Uncharacterized protein</fullName>
    </submittedName>
</protein>
<dbReference type="PROSITE" id="PS50090">
    <property type="entry name" value="MYB_LIKE"/>
    <property type="match status" value="1"/>
</dbReference>
<feature type="region of interest" description="Disordered" evidence="2">
    <location>
        <begin position="74"/>
        <end position="103"/>
    </location>
</feature>
<evidence type="ECO:0000313" key="6">
    <source>
        <dbReference type="Proteomes" id="UP000636709"/>
    </source>
</evidence>
<dbReference type="InterPro" id="IPR050560">
    <property type="entry name" value="MYB_TF"/>
</dbReference>
<dbReference type="PANTHER" id="PTHR45614">
    <property type="entry name" value="MYB PROTEIN-RELATED"/>
    <property type="match status" value="1"/>
</dbReference>
<feature type="compositionally biased region" description="Basic and acidic residues" evidence="2">
    <location>
        <begin position="29"/>
        <end position="39"/>
    </location>
</feature>
<dbReference type="InterPro" id="IPR009057">
    <property type="entry name" value="Homeodomain-like_sf"/>
</dbReference>
<dbReference type="CDD" id="cd00167">
    <property type="entry name" value="SANT"/>
    <property type="match status" value="1"/>
</dbReference>
<keyword evidence="6" id="KW-1185">Reference proteome</keyword>
<name>A0A835K9T3_9POAL</name>
<dbReference type="AlphaFoldDB" id="A0A835K9T3"/>
<dbReference type="EMBL" id="JACEFO010001663">
    <property type="protein sequence ID" value="KAF8724208.1"/>
    <property type="molecule type" value="Genomic_DNA"/>
</dbReference>
<dbReference type="SMART" id="SM00717">
    <property type="entry name" value="SANT"/>
    <property type="match status" value="1"/>
</dbReference>
<evidence type="ECO:0000256" key="2">
    <source>
        <dbReference type="SAM" id="MobiDB-lite"/>
    </source>
</evidence>
<evidence type="ECO:0000256" key="1">
    <source>
        <dbReference type="ARBA" id="ARBA00023125"/>
    </source>
</evidence>
<evidence type="ECO:0000313" key="5">
    <source>
        <dbReference type="EMBL" id="KAF8724208.1"/>
    </source>
</evidence>
<evidence type="ECO:0000259" key="3">
    <source>
        <dbReference type="PROSITE" id="PS50090"/>
    </source>
</evidence>
<feature type="region of interest" description="Disordered" evidence="2">
    <location>
        <begin position="1"/>
        <end position="41"/>
    </location>
</feature>
<feature type="compositionally biased region" description="Basic residues" evidence="2">
    <location>
        <begin position="75"/>
        <end position="92"/>
    </location>
</feature>
<dbReference type="InterPro" id="IPR001005">
    <property type="entry name" value="SANT/Myb"/>
</dbReference>
<evidence type="ECO:0000259" key="4">
    <source>
        <dbReference type="PROSITE" id="PS51294"/>
    </source>
</evidence>
<dbReference type="PANTHER" id="PTHR45614:SF259">
    <property type="entry name" value="MYB DOMAIN PROTEIN 89-RELATED"/>
    <property type="match status" value="1"/>
</dbReference>
<dbReference type="GO" id="GO:0005634">
    <property type="term" value="C:nucleus"/>
    <property type="evidence" value="ECO:0007669"/>
    <property type="project" value="TreeGrafter"/>
</dbReference>
<proteinExistence type="predicted"/>
<feature type="region of interest" description="Disordered" evidence="2">
    <location>
        <begin position="115"/>
        <end position="135"/>
    </location>
</feature>
<dbReference type="GO" id="GO:0000981">
    <property type="term" value="F:DNA-binding transcription factor activity, RNA polymerase II-specific"/>
    <property type="evidence" value="ECO:0007669"/>
    <property type="project" value="TreeGrafter"/>
</dbReference>
<reference evidence="5" key="1">
    <citation type="submission" date="2020-07" db="EMBL/GenBank/DDBJ databases">
        <title>Genome sequence and genetic diversity analysis of an under-domesticated orphan crop, white fonio (Digitaria exilis).</title>
        <authorList>
            <person name="Bennetzen J.L."/>
            <person name="Chen S."/>
            <person name="Ma X."/>
            <person name="Wang X."/>
            <person name="Yssel A.E.J."/>
            <person name="Chaluvadi S.R."/>
            <person name="Johnson M."/>
            <person name="Gangashetty P."/>
            <person name="Hamidou F."/>
            <person name="Sanogo M.D."/>
            <person name="Zwaenepoel A."/>
            <person name="Wallace J."/>
            <person name="Van De Peer Y."/>
            <person name="Van Deynze A."/>
        </authorList>
    </citation>
    <scope>NUCLEOTIDE SEQUENCE</scope>
    <source>
        <tissue evidence="5">Leaves</tissue>
    </source>
</reference>
<dbReference type="SUPFAM" id="SSF46689">
    <property type="entry name" value="Homeodomain-like"/>
    <property type="match status" value="1"/>
</dbReference>